<dbReference type="AlphaFoldDB" id="A0A1G9MXN2"/>
<proteinExistence type="predicted"/>
<dbReference type="EMBL" id="FNGW01000003">
    <property type="protein sequence ID" value="SDL78864.1"/>
    <property type="molecule type" value="Genomic_DNA"/>
</dbReference>
<sequence length="184" mass="21080">MLGPSLKFISEQDVFQTIEKCENKKLKVTYCSLSINGECITSKNVILKITKIHKNCGFIEGVVLKDNEPFEDIILKSSQILSLECFKENQKPEKPSIFEVIKNCNGMVRITQCTKFEKGACKDSRTFNFIVTQLDEKNKNVKGYRIRGNGQAEYMVIDSSMILKVECLTSREVLANPWMMFPFK</sequence>
<keyword evidence="2" id="KW-1185">Reference proteome</keyword>
<name>A0A1G9MXN2_9FIRM</name>
<evidence type="ECO:0000313" key="2">
    <source>
        <dbReference type="Proteomes" id="UP000199068"/>
    </source>
</evidence>
<accession>A0A1G9MXN2</accession>
<reference evidence="1 2" key="1">
    <citation type="submission" date="2016-10" db="EMBL/GenBank/DDBJ databases">
        <authorList>
            <person name="de Groot N.N."/>
        </authorList>
    </citation>
    <scope>NUCLEOTIDE SEQUENCE [LARGE SCALE GENOMIC DNA]</scope>
    <source>
        <strain evidence="1 2">DSM 797</strain>
    </source>
</reference>
<gene>
    <name evidence="1" type="ORF">SAMN04515677_103393</name>
</gene>
<dbReference type="Proteomes" id="UP000199068">
    <property type="component" value="Unassembled WGS sequence"/>
</dbReference>
<protein>
    <submittedName>
        <fullName evidence="1">Uncharacterized protein</fullName>
    </submittedName>
</protein>
<organism evidence="1 2">
    <name type="scientific">Romboutsia lituseburensis DSM 797</name>
    <dbReference type="NCBI Taxonomy" id="1121325"/>
    <lineage>
        <taxon>Bacteria</taxon>
        <taxon>Bacillati</taxon>
        <taxon>Bacillota</taxon>
        <taxon>Clostridia</taxon>
        <taxon>Peptostreptococcales</taxon>
        <taxon>Peptostreptococcaceae</taxon>
        <taxon>Romboutsia</taxon>
    </lineage>
</organism>
<evidence type="ECO:0000313" key="1">
    <source>
        <dbReference type="EMBL" id="SDL78864.1"/>
    </source>
</evidence>
<dbReference type="RefSeq" id="WP_092725079.1">
    <property type="nucleotide sequence ID" value="NZ_FNGW01000003.1"/>
</dbReference>